<dbReference type="InterPro" id="IPR052093">
    <property type="entry name" value="HR_Repair_Mediator"/>
</dbReference>
<dbReference type="Gene3D" id="3.40.50.300">
    <property type="entry name" value="P-loop containing nucleotide triphosphate hydrolases"/>
    <property type="match status" value="1"/>
</dbReference>
<dbReference type="GO" id="GO:0000400">
    <property type="term" value="F:four-way junction DNA binding"/>
    <property type="evidence" value="ECO:0007669"/>
    <property type="project" value="TreeGrafter"/>
</dbReference>
<dbReference type="GO" id="GO:0008821">
    <property type="term" value="F:crossover junction DNA endonuclease activity"/>
    <property type="evidence" value="ECO:0007669"/>
    <property type="project" value="TreeGrafter"/>
</dbReference>
<dbReference type="OrthoDB" id="5957327at2759"/>
<dbReference type="SUPFAM" id="SSF47794">
    <property type="entry name" value="Rad51 N-terminal domain-like"/>
    <property type="match status" value="1"/>
</dbReference>
<dbReference type="PANTHER" id="PTHR46239:SF1">
    <property type="entry name" value="DNA REPAIR PROTEIN RAD51 HOMOLOG 3"/>
    <property type="match status" value="1"/>
</dbReference>
<evidence type="ECO:0000313" key="9">
    <source>
        <dbReference type="EMBL" id="OXG28746.1"/>
    </source>
</evidence>
<dbReference type="GO" id="GO:0033065">
    <property type="term" value="C:Rad51C-XRCC3 complex"/>
    <property type="evidence" value="ECO:0007669"/>
    <property type="project" value="TreeGrafter"/>
</dbReference>
<keyword evidence="5" id="KW-0234">DNA repair</keyword>
<evidence type="ECO:0000256" key="6">
    <source>
        <dbReference type="ARBA" id="ARBA00023242"/>
    </source>
</evidence>
<dbReference type="AlphaFoldDB" id="A0A854QJD6"/>
<dbReference type="InterPro" id="IPR020588">
    <property type="entry name" value="RecA_ATP-bd"/>
</dbReference>
<keyword evidence="4" id="KW-0067">ATP-binding</keyword>
<evidence type="ECO:0000256" key="7">
    <source>
        <dbReference type="SAM" id="MobiDB-lite"/>
    </source>
</evidence>
<dbReference type="EMBL" id="AMKT01000010">
    <property type="protein sequence ID" value="OXG28746.1"/>
    <property type="molecule type" value="Genomic_DNA"/>
</dbReference>
<keyword evidence="6" id="KW-0539">Nucleus</keyword>
<evidence type="ECO:0000256" key="2">
    <source>
        <dbReference type="ARBA" id="ARBA00022741"/>
    </source>
</evidence>
<dbReference type="SUPFAM" id="SSF52540">
    <property type="entry name" value="P-loop containing nucleoside triphosphate hydrolases"/>
    <property type="match status" value="1"/>
</dbReference>
<keyword evidence="3" id="KW-0227">DNA damage</keyword>
<evidence type="ECO:0000259" key="8">
    <source>
        <dbReference type="PROSITE" id="PS50162"/>
    </source>
</evidence>
<reference evidence="9 10" key="1">
    <citation type="submission" date="2017-06" db="EMBL/GenBank/DDBJ databases">
        <title>Global population genomics of the pathogenic fungus Cryptococcus neoformans var. grubii.</title>
        <authorList>
            <person name="Cuomo C."/>
            <person name="Litvintseva A."/>
            <person name="Chen Y."/>
            <person name="Young S."/>
            <person name="Zeng Q."/>
            <person name="Chapman S."/>
            <person name="Gujja S."/>
            <person name="Saif S."/>
            <person name="Birren B."/>
        </authorList>
    </citation>
    <scope>NUCLEOTIDE SEQUENCE [LARGE SCALE GENOMIC DNA]</scope>
    <source>
        <strain evidence="9 10">Tu259-1</strain>
    </source>
</reference>
<evidence type="ECO:0000256" key="3">
    <source>
        <dbReference type="ARBA" id="ARBA00022763"/>
    </source>
</evidence>
<dbReference type="InterPro" id="IPR027417">
    <property type="entry name" value="P-loop_NTPase"/>
</dbReference>
<dbReference type="GO" id="GO:0005524">
    <property type="term" value="F:ATP binding"/>
    <property type="evidence" value="ECO:0007669"/>
    <property type="project" value="UniProtKB-KW"/>
</dbReference>
<dbReference type="GO" id="GO:0033063">
    <property type="term" value="C:Rad51B-Rad51C-Rad51D-XRCC2 complex"/>
    <property type="evidence" value="ECO:0007669"/>
    <property type="project" value="TreeGrafter"/>
</dbReference>
<comment type="caution">
    <text evidence="9">The sequence shown here is derived from an EMBL/GenBank/DDBJ whole genome shotgun (WGS) entry which is preliminary data.</text>
</comment>
<dbReference type="GO" id="GO:0005657">
    <property type="term" value="C:replication fork"/>
    <property type="evidence" value="ECO:0007669"/>
    <property type="project" value="TreeGrafter"/>
</dbReference>
<name>A0A854QJD6_CRYNE</name>
<dbReference type="Proteomes" id="UP000199727">
    <property type="component" value="Unassembled WGS sequence"/>
</dbReference>
<dbReference type="Pfam" id="PF13481">
    <property type="entry name" value="AAA_25"/>
    <property type="match status" value="1"/>
</dbReference>
<evidence type="ECO:0000256" key="1">
    <source>
        <dbReference type="ARBA" id="ARBA00004123"/>
    </source>
</evidence>
<sequence length="389" mass="42329">MPRPPTPLSALPLQRNLRTALISAGYTTIEDIITISPNDLSIELGINTLQAEDTIQQARQWLSNAPLDGPLSALSQHFQGHVQSTTAADLLSTSDLPHFSTFSSSLDALISHLSSSTDALPKQGEESDQGGSIVPGMSIEITGPPGGGKSSIALAVAMSARLSPGNFTNSIRADDQNEKGEVLLIDTEGSMTSERIFKAAQRIHGNTDTSKSFLKGLYLVRIFSQAQMVAFIYTLRDWLESHPKVNLVVIDTLSFHFRQPGLDLAARRKIMDLCKQTINHATALRRCAVIVCNQLATKLFTAENKPANFETSDRAVLMPQLGDWWTTNKTLRLVVFRGASGDELRYVYASMSGSNKNIPWAAFDINEDGLPCDIPELICQTCSQASLPS</sequence>
<evidence type="ECO:0000313" key="10">
    <source>
        <dbReference type="Proteomes" id="UP000199727"/>
    </source>
</evidence>
<feature type="region of interest" description="Disordered" evidence="7">
    <location>
        <begin position="117"/>
        <end position="141"/>
    </location>
</feature>
<dbReference type="PANTHER" id="PTHR46239">
    <property type="entry name" value="DNA REPAIR PROTEIN RAD51 HOMOLOG 3 RAD51C"/>
    <property type="match status" value="1"/>
</dbReference>
<dbReference type="GO" id="GO:0007131">
    <property type="term" value="P:reciprocal meiotic recombination"/>
    <property type="evidence" value="ECO:0007669"/>
    <property type="project" value="TreeGrafter"/>
</dbReference>
<protein>
    <submittedName>
        <fullName evidence="9">RAD51-like protein 2</fullName>
    </submittedName>
</protein>
<dbReference type="PROSITE" id="PS50162">
    <property type="entry name" value="RECA_2"/>
    <property type="match status" value="1"/>
</dbReference>
<feature type="domain" description="RecA family profile 1" evidence="8">
    <location>
        <begin position="95"/>
        <end position="295"/>
    </location>
</feature>
<proteinExistence type="predicted"/>
<organism evidence="9 10">
    <name type="scientific">Cryptococcus neoformans Tu259-1</name>
    <dbReference type="NCBI Taxonomy" id="1230072"/>
    <lineage>
        <taxon>Eukaryota</taxon>
        <taxon>Fungi</taxon>
        <taxon>Dikarya</taxon>
        <taxon>Basidiomycota</taxon>
        <taxon>Agaricomycotina</taxon>
        <taxon>Tremellomycetes</taxon>
        <taxon>Tremellales</taxon>
        <taxon>Cryptococcaceae</taxon>
        <taxon>Cryptococcus</taxon>
        <taxon>Cryptococcus neoformans species complex</taxon>
    </lineage>
</organism>
<evidence type="ECO:0000256" key="5">
    <source>
        <dbReference type="ARBA" id="ARBA00023204"/>
    </source>
</evidence>
<gene>
    <name evidence="9" type="ORF">C361_00394</name>
</gene>
<dbReference type="FunFam" id="3.40.50.300:FF:003522">
    <property type="entry name" value="RAD51-like protein 2"/>
    <property type="match status" value="1"/>
</dbReference>
<accession>A0A854QJD6</accession>
<comment type="subcellular location">
    <subcellularLocation>
        <location evidence="1">Nucleus</location>
    </subcellularLocation>
</comment>
<dbReference type="InterPro" id="IPR010995">
    <property type="entry name" value="DNA_repair_Rad51/TF_NusA_a-hlx"/>
</dbReference>
<dbReference type="GO" id="GO:0000707">
    <property type="term" value="P:meiotic DNA recombinase assembly"/>
    <property type="evidence" value="ECO:0007669"/>
    <property type="project" value="TreeGrafter"/>
</dbReference>
<dbReference type="GO" id="GO:0140664">
    <property type="term" value="F:ATP-dependent DNA damage sensor activity"/>
    <property type="evidence" value="ECO:0007669"/>
    <property type="project" value="InterPro"/>
</dbReference>
<keyword evidence="2" id="KW-0547">Nucleotide-binding</keyword>
<evidence type="ECO:0000256" key="4">
    <source>
        <dbReference type="ARBA" id="ARBA00022840"/>
    </source>
</evidence>
<dbReference type="Gene3D" id="1.10.150.20">
    <property type="entry name" value="5' to 3' exonuclease, C-terminal subdomain"/>
    <property type="match status" value="1"/>
</dbReference>